<organism evidence="2">
    <name type="scientific">Fomitiporia mediterranea</name>
    <dbReference type="NCBI Taxonomy" id="208960"/>
    <lineage>
        <taxon>Eukaryota</taxon>
        <taxon>Fungi</taxon>
        <taxon>Dikarya</taxon>
        <taxon>Basidiomycota</taxon>
        <taxon>Agaricomycotina</taxon>
        <taxon>Agaricomycetes</taxon>
        <taxon>Hymenochaetales</taxon>
        <taxon>Hymenochaetaceae</taxon>
        <taxon>Fomitiporia</taxon>
    </lineage>
</organism>
<gene>
    <name evidence="2" type="ORF">Fomme_000093</name>
</gene>
<reference evidence="2" key="1">
    <citation type="submission" date="2019-03" db="EMBL/GenBank/DDBJ databases">
        <title>Evidence of extensive intraspecific noncoding reshuffling in a 169kb mitochondrial genome of basidiomycete fungus.</title>
        <authorList>
            <person name="Lee H.-H."/>
            <person name="Ke H.-M."/>
            <person name="Lin C.-Y.I."/>
            <person name="Lee T.J."/>
            <person name="Chung C.-L."/>
            <person name="Tsai I.J."/>
        </authorList>
    </citation>
    <scope>NUCLEOTIDE SEQUENCE</scope>
    <source>
        <strain evidence="2">MF3/22</strain>
    </source>
</reference>
<geneLocation type="mitochondrion" evidence="2"/>
<evidence type="ECO:0000313" key="2">
    <source>
        <dbReference type="EMBL" id="QEG57103.1"/>
    </source>
</evidence>
<protein>
    <submittedName>
        <fullName evidence="2">Uncharacterized protein</fullName>
    </submittedName>
</protein>
<dbReference type="EMBL" id="MK623258">
    <property type="protein sequence ID" value="QEG57103.1"/>
    <property type="molecule type" value="Genomic_DNA"/>
</dbReference>
<feature type="region of interest" description="Disordered" evidence="1">
    <location>
        <begin position="111"/>
        <end position="160"/>
    </location>
</feature>
<proteinExistence type="predicted"/>
<sequence length="296" mass="34023">MCFRYCRYEYIRIKIIYSKILQDKYGFRVTTDHGIRTFYDNFVTKPNFTDKGGITECIKRYIDLKAADAASTIDPFASDTRIRDFLYPERKGDNLAEKFGTGQIDSSIRRKNIPLPTTLEESLEDEKSVFEVSPEQTPSTSNENTPKPSTSELPPQNTQDIDITSSRLNLLAATHTHHPFNENCNCSHCNFTKMFPSTLIIRELYDTLLKQAVKNPNLRASDFNDLNFSLLPYDHEIGCNCSKCFNYKKSIECIKKYTDYITGRNKDIKALQTCVNLAKHLSKQISFIDSDPEKII</sequence>
<dbReference type="AlphaFoldDB" id="A0A5B9RCG4"/>
<name>A0A5B9RCG4_9AGAM</name>
<evidence type="ECO:0000256" key="1">
    <source>
        <dbReference type="SAM" id="MobiDB-lite"/>
    </source>
</evidence>
<keyword evidence="2" id="KW-0496">Mitochondrion</keyword>
<accession>A0A5B9RCG4</accession>
<feature type="compositionally biased region" description="Polar residues" evidence="1">
    <location>
        <begin position="134"/>
        <end position="160"/>
    </location>
</feature>